<dbReference type="CDD" id="cd17257">
    <property type="entry name" value="RMtype1_S_EcoBI-TRD1-CR1_like"/>
    <property type="match status" value="1"/>
</dbReference>
<dbReference type="PANTHER" id="PTHR30408">
    <property type="entry name" value="TYPE-1 RESTRICTION ENZYME ECOKI SPECIFICITY PROTEIN"/>
    <property type="match status" value="1"/>
</dbReference>
<proteinExistence type="inferred from homology"/>
<evidence type="ECO:0000256" key="2">
    <source>
        <dbReference type="ARBA" id="ARBA00022747"/>
    </source>
</evidence>
<dbReference type="InterPro" id="IPR044946">
    <property type="entry name" value="Restrct_endonuc_typeI_TRD_sf"/>
</dbReference>
<gene>
    <name evidence="4" type="ORF">CJ263_05540</name>
</gene>
<comment type="similarity">
    <text evidence="1">Belongs to the type-I restriction system S methylase family.</text>
</comment>
<dbReference type="EMBL" id="CP022957">
    <property type="protein sequence ID" value="ASV29722.1"/>
    <property type="molecule type" value="Genomic_DNA"/>
</dbReference>
<keyword evidence="2" id="KW-0680">Restriction system</keyword>
<dbReference type="Pfam" id="PF01420">
    <property type="entry name" value="Methylase_S"/>
    <property type="match status" value="2"/>
</dbReference>
<dbReference type="RefSeq" id="WP_094996346.1">
    <property type="nucleotide sequence ID" value="NZ_BMJL01000001.1"/>
</dbReference>
<dbReference type="REBASE" id="216194">
    <property type="entry name" value="S.MspB1II"/>
</dbReference>
<keyword evidence="5" id="KW-1185">Reference proteome</keyword>
<dbReference type="Proteomes" id="UP000215244">
    <property type="component" value="Chromosome"/>
</dbReference>
<dbReference type="OrthoDB" id="9816225at2"/>
<evidence type="ECO:0000256" key="1">
    <source>
        <dbReference type="ARBA" id="ARBA00010923"/>
    </source>
</evidence>
<evidence type="ECO:0000313" key="5">
    <source>
        <dbReference type="Proteomes" id="UP000215244"/>
    </source>
</evidence>
<evidence type="ECO:0000256" key="3">
    <source>
        <dbReference type="ARBA" id="ARBA00023125"/>
    </source>
</evidence>
<dbReference type="GO" id="GO:0009307">
    <property type="term" value="P:DNA restriction-modification system"/>
    <property type="evidence" value="ECO:0007669"/>
    <property type="project" value="UniProtKB-KW"/>
</dbReference>
<dbReference type="AlphaFoldDB" id="A0A223V331"/>
<dbReference type="Gene3D" id="3.90.220.20">
    <property type="entry name" value="DNA methylase specificity domains"/>
    <property type="match status" value="2"/>
</dbReference>
<dbReference type="InterPro" id="IPR000055">
    <property type="entry name" value="Restrct_endonuc_typeI_TRD"/>
</dbReference>
<dbReference type="InterPro" id="IPR052021">
    <property type="entry name" value="Type-I_RS_S_subunit"/>
</dbReference>
<protein>
    <submittedName>
        <fullName evidence="4">Uncharacterized protein</fullName>
    </submittedName>
</protein>
<sequence>MNKLNDAVTYVKERMPREELKLETYITTDNLKQNKGGKENAISLPPSGNTFPAYSKNDILIGNIRPYLRKIWFADSSGGHSADVLNLRVNKGICPRFIYYNCFQNEFFDHMMKGSKGSKMPRGDKNQILTFPIPDYSYNYQQQIAKVLSDLDNKIEVNIKINMELEAMAKLIYDYWFVQFDFPNKNGKPYKSSGGKMVYNKELKLVIPEGWEVKPLTEEMDLQYGFPFSTKLFNEEENGVPVIRIRDIQNGSISYHSTEDVDEKYRLNKGDVLVGMDGNFHINYWNLENCYLNQRCLRIRSKSNSISEIQARYMIEPFIKAREKNVSRTTVGHLSAKDINDLKIIVAHPELQSKANKLFNSILKKIISSREENQRLGELRDWLLPMLMNGQIKVVQTEKDTLKELFPDVNLYAEVAALQFLDKKANSLSHGKTYIQKAMSHLKDIKREKRLKHIEFEEYHWGMFSKTVAKSIDSNPFLYQETTPNGKKVYKVKANKMKELITWMALQENQGFVKSVEELIALYQEPLIGNDIDRIELLNTVHRCMTKLNSDKLVDIRKEMQEWPMKENSYKNKAEKFTENETLHMIGFIKELLVK</sequence>
<dbReference type="SUPFAM" id="SSF116734">
    <property type="entry name" value="DNA methylase specificity domain"/>
    <property type="match status" value="2"/>
</dbReference>
<dbReference type="GO" id="GO:0003677">
    <property type="term" value="F:DNA binding"/>
    <property type="evidence" value="ECO:0007669"/>
    <property type="project" value="UniProtKB-KW"/>
</dbReference>
<reference evidence="4 5" key="1">
    <citation type="submission" date="2017-08" db="EMBL/GenBank/DDBJ databases">
        <title>The complete genome sequence of Maribacter sp. B1, isolated from deep-sea sediment.</title>
        <authorList>
            <person name="Wu Y.-H."/>
            <person name="Cheng H."/>
            <person name="Xu X.-W."/>
        </authorList>
    </citation>
    <scope>NUCLEOTIDE SEQUENCE [LARGE SCALE GENOMIC DNA]</scope>
    <source>
        <strain evidence="4 5">B1</strain>
    </source>
</reference>
<keyword evidence="3" id="KW-0238">DNA-binding</keyword>
<dbReference type="PANTHER" id="PTHR30408:SF13">
    <property type="entry name" value="TYPE I RESTRICTION ENZYME HINDI SPECIFICITY SUBUNIT"/>
    <property type="match status" value="1"/>
</dbReference>
<dbReference type="KEGG" id="marb:CJ263_05540"/>
<evidence type="ECO:0000313" key="4">
    <source>
        <dbReference type="EMBL" id="ASV29722.1"/>
    </source>
</evidence>
<organism evidence="4 5">
    <name type="scientific">Maribacter cobaltidurans</name>
    <dbReference type="NCBI Taxonomy" id="1178778"/>
    <lineage>
        <taxon>Bacteria</taxon>
        <taxon>Pseudomonadati</taxon>
        <taxon>Bacteroidota</taxon>
        <taxon>Flavobacteriia</taxon>
        <taxon>Flavobacteriales</taxon>
        <taxon>Flavobacteriaceae</taxon>
        <taxon>Maribacter</taxon>
    </lineage>
</organism>
<accession>A0A223V331</accession>
<name>A0A223V331_9FLAO</name>